<dbReference type="AlphaFoldDB" id="A0A517LCC9"/>
<feature type="compositionally biased region" description="Polar residues" evidence="1">
    <location>
        <begin position="106"/>
        <end position="117"/>
    </location>
</feature>
<evidence type="ECO:0000313" key="2">
    <source>
        <dbReference type="EMBL" id="QDS73291.1"/>
    </source>
</evidence>
<reference evidence="2 3" key="1">
    <citation type="submission" date="2019-07" db="EMBL/GenBank/DDBJ databases">
        <title>Finished genome of Venturia effusa.</title>
        <authorList>
            <person name="Young C.A."/>
            <person name="Cox M.P."/>
            <person name="Ganley A.R.D."/>
            <person name="David W.J."/>
        </authorList>
    </citation>
    <scope>NUCLEOTIDE SEQUENCE [LARGE SCALE GENOMIC DNA]</scope>
    <source>
        <strain evidence="3">albino</strain>
    </source>
</reference>
<accession>A0A517LCC9</accession>
<evidence type="ECO:0000313" key="3">
    <source>
        <dbReference type="Proteomes" id="UP000316270"/>
    </source>
</evidence>
<dbReference type="EMBL" id="CP042193">
    <property type="protein sequence ID" value="QDS73291.1"/>
    <property type="molecule type" value="Genomic_DNA"/>
</dbReference>
<feature type="region of interest" description="Disordered" evidence="1">
    <location>
        <begin position="1"/>
        <end position="124"/>
    </location>
</feature>
<name>A0A517LCC9_9PEZI</name>
<protein>
    <submittedName>
        <fullName evidence="2">Uncharacterized protein</fullName>
    </submittedName>
</protein>
<feature type="compositionally biased region" description="Polar residues" evidence="1">
    <location>
        <begin position="85"/>
        <end position="98"/>
    </location>
</feature>
<gene>
    <name evidence="2" type="ORF">FKW77_005184</name>
</gene>
<keyword evidence="3" id="KW-1185">Reference proteome</keyword>
<dbReference type="Proteomes" id="UP000316270">
    <property type="component" value="Chromosome 9"/>
</dbReference>
<proteinExistence type="predicted"/>
<feature type="region of interest" description="Disordered" evidence="1">
    <location>
        <begin position="148"/>
        <end position="175"/>
    </location>
</feature>
<evidence type="ECO:0000256" key="1">
    <source>
        <dbReference type="SAM" id="MobiDB-lite"/>
    </source>
</evidence>
<organism evidence="2 3">
    <name type="scientific">Venturia effusa</name>
    <dbReference type="NCBI Taxonomy" id="50376"/>
    <lineage>
        <taxon>Eukaryota</taxon>
        <taxon>Fungi</taxon>
        <taxon>Dikarya</taxon>
        <taxon>Ascomycota</taxon>
        <taxon>Pezizomycotina</taxon>
        <taxon>Dothideomycetes</taxon>
        <taxon>Pleosporomycetidae</taxon>
        <taxon>Venturiales</taxon>
        <taxon>Venturiaceae</taxon>
        <taxon>Venturia</taxon>
    </lineage>
</organism>
<sequence length="175" mass="18806">MANRPFQPRISPIREAKDSDDDDQSAGTPNKNKSVGKGKIMDNASEPTFEKTEDPNGSSSPHNGSEMLAGSNENAPPSTGDLIITPNTSRGPQSNPGKASQPLEATATNTDASTIPYTKTPKGKRSLQSLKAFAEKGATMLARIKFDGDDKPFFRKSVRKTPPTPPQSREEAKHK</sequence>